<dbReference type="InterPro" id="IPR020420">
    <property type="entry name" value="Atypical_DUSP_subfamB"/>
</dbReference>
<evidence type="ECO:0000313" key="5">
    <source>
        <dbReference type="EMBL" id="KHN72773.1"/>
    </source>
</evidence>
<comment type="similarity">
    <text evidence="1">Belongs to the protein-tyrosine phosphatase family. Non-receptor class dual specificity subfamily.</text>
</comment>
<keyword evidence="3" id="KW-0378">Hydrolase</keyword>
<dbReference type="OMA" id="VCIVNAT"/>
<protein>
    <recommendedName>
        <fullName evidence="2">protein-serine/threonine phosphatase</fullName>
        <ecNumber evidence="2">3.1.3.16</ecNumber>
    </recommendedName>
</protein>
<evidence type="ECO:0000256" key="1">
    <source>
        <dbReference type="ARBA" id="ARBA00008601"/>
    </source>
</evidence>
<evidence type="ECO:0000256" key="3">
    <source>
        <dbReference type="ARBA" id="ARBA00022801"/>
    </source>
</evidence>
<dbReference type="GO" id="GO:0004722">
    <property type="term" value="F:protein serine/threonine phosphatase activity"/>
    <property type="evidence" value="ECO:0007669"/>
    <property type="project" value="UniProtKB-EC"/>
</dbReference>
<dbReference type="Gene3D" id="3.90.190.10">
    <property type="entry name" value="Protein tyrosine phosphatase superfamily"/>
    <property type="match status" value="1"/>
</dbReference>
<keyword evidence="4" id="KW-0904">Protein phosphatase</keyword>
<dbReference type="EC" id="3.1.3.16" evidence="2"/>
<dbReference type="InterPro" id="IPR052103">
    <property type="entry name" value="Dual_spec_Phospatases"/>
</dbReference>
<comment type="caution">
    <text evidence="5">The sequence shown here is derived from an EMBL/GenBank/DDBJ whole genome shotgun (WGS) entry which is preliminary data.</text>
</comment>
<dbReference type="SUPFAM" id="SSF52799">
    <property type="entry name" value="(Phosphotyrosine protein) phosphatases II"/>
    <property type="match status" value="1"/>
</dbReference>
<sequence length="104" mass="11759">MSRVGLFGQISEITEHLYLSGAGVLKPEKLRQKQITCIVNATVEEPSAYIPGIDYVKISIEDNPIARIDQYFDVVADKIKAVKVCVNFRLTDNWLDVSSRHHLE</sequence>
<reference evidence="5 6" key="1">
    <citation type="submission" date="2014-11" db="EMBL/GenBank/DDBJ databases">
        <title>Genetic blueprint of the zoonotic pathogen Toxocara canis.</title>
        <authorList>
            <person name="Zhu X.-Q."/>
            <person name="Korhonen P.K."/>
            <person name="Cai H."/>
            <person name="Young N.D."/>
            <person name="Nejsum P."/>
            <person name="von Samson-Himmelstjerna G."/>
            <person name="Boag P.R."/>
            <person name="Tan P."/>
            <person name="Li Q."/>
            <person name="Min J."/>
            <person name="Yang Y."/>
            <person name="Wang X."/>
            <person name="Fang X."/>
            <person name="Hall R.S."/>
            <person name="Hofmann A."/>
            <person name="Sternberg P.W."/>
            <person name="Jex A.R."/>
            <person name="Gasser R.B."/>
        </authorList>
    </citation>
    <scope>NUCLEOTIDE SEQUENCE [LARGE SCALE GENOMIC DNA]</scope>
    <source>
        <strain evidence="5">PN_DK_2014</strain>
    </source>
</reference>
<evidence type="ECO:0000256" key="2">
    <source>
        <dbReference type="ARBA" id="ARBA00013081"/>
    </source>
</evidence>
<name>A0A0B2UTS3_TOXCA</name>
<evidence type="ECO:0000313" key="6">
    <source>
        <dbReference type="Proteomes" id="UP000031036"/>
    </source>
</evidence>
<dbReference type="InterPro" id="IPR029021">
    <property type="entry name" value="Prot-tyrosine_phosphatase-like"/>
</dbReference>
<dbReference type="AlphaFoldDB" id="A0A0B2UTS3"/>
<proteinExistence type="inferred from homology"/>
<dbReference type="PANTHER" id="PTHR45961:SF6">
    <property type="entry name" value="IP21249P"/>
    <property type="match status" value="1"/>
</dbReference>
<dbReference type="PANTHER" id="PTHR45961">
    <property type="entry name" value="IP21249P"/>
    <property type="match status" value="1"/>
</dbReference>
<gene>
    <name evidence="5" type="primary">DUSP14</name>
    <name evidence="5" type="ORF">Tcan_17781</name>
</gene>
<dbReference type="GO" id="GO:0005737">
    <property type="term" value="C:cytoplasm"/>
    <property type="evidence" value="ECO:0007669"/>
    <property type="project" value="TreeGrafter"/>
</dbReference>
<dbReference type="PRINTS" id="PR01910">
    <property type="entry name" value="ADSPHPHTASEB"/>
</dbReference>
<dbReference type="EMBL" id="JPKZ01003219">
    <property type="protein sequence ID" value="KHN72773.1"/>
    <property type="molecule type" value="Genomic_DNA"/>
</dbReference>
<accession>A0A0B2UTS3</accession>
<keyword evidence="6" id="KW-1185">Reference proteome</keyword>
<evidence type="ECO:0000256" key="4">
    <source>
        <dbReference type="ARBA" id="ARBA00022912"/>
    </source>
</evidence>
<dbReference type="GO" id="GO:0017017">
    <property type="term" value="F:MAP kinase tyrosine/serine/threonine phosphatase activity"/>
    <property type="evidence" value="ECO:0007669"/>
    <property type="project" value="InterPro"/>
</dbReference>
<dbReference type="STRING" id="6265.A0A0B2UTS3"/>
<organism evidence="5 6">
    <name type="scientific">Toxocara canis</name>
    <name type="common">Canine roundworm</name>
    <dbReference type="NCBI Taxonomy" id="6265"/>
    <lineage>
        <taxon>Eukaryota</taxon>
        <taxon>Metazoa</taxon>
        <taxon>Ecdysozoa</taxon>
        <taxon>Nematoda</taxon>
        <taxon>Chromadorea</taxon>
        <taxon>Rhabditida</taxon>
        <taxon>Spirurina</taxon>
        <taxon>Ascaridomorpha</taxon>
        <taxon>Ascaridoidea</taxon>
        <taxon>Toxocaridae</taxon>
        <taxon>Toxocara</taxon>
    </lineage>
</organism>
<dbReference type="Proteomes" id="UP000031036">
    <property type="component" value="Unassembled WGS sequence"/>
</dbReference>
<dbReference type="OrthoDB" id="285418at2759"/>